<dbReference type="EMBL" id="JBHMBW010000004">
    <property type="protein sequence ID" value="MFB9622976.1"/>
    <property type="molecule type" value="Genomic_DNA"/>
</dbReference>
<name>A0ABV5RX94_9ACTN</name>
<reference evidence="1 2" key="1">
    <citation type="submission" date="2024-09" db="EMBL/GenBank/DDBJ databases">
        <authorList>
            <person name="Sun Q."/>
            <person name="Mori K."/>
        </authorList>
    </citation>
    <scope>NUCLEOTIDE SEQUENCE [LARGE SCALE GENOMIC DNA]</scope>
    <source>
        <strain evidence="1 2">JCM 3143</strain>
    </source>
</reference>
<evidence type="ECO:0000313" key="1">
    <source>
        <dbReference type="EMBL" id="MFB9622976.1"/>
    </source>
</evidence>
<protein>
    <submittedName>
        <fullName evidence="1">Uncharacterized protein</fullName>
    </submittedName>
</protein>
<dbReference type="Proteomes" id="UP001589532">
    <property type="component" value="Unassembled WGS sequence"/>
</dbReference>
<dbReference type="RefSeq" id="WP_345002486.1">
    <property type="nucleotide sequence ID" value="NZ_BAAAXV010000011.1"/>
</dbReference>
<comment type="caution">
    <text evidence="1">The sequence shown here is derived from an EMBL/GenBank/DDBJ whole genome shotgun (WGS) entry which is preliminary data.</text>
</comment>
<evidence type="ECO:0000313" key="2">
    <source>
        <dbReference type="Proteomes" id="UP001589532"/>
    </source>
</evidence>
<organism evidence="1 2">
    <name type="scientific">Nonomuraea helvata</name>
    <dbReference type="NCBI Taxonomy" id="37484"/>
    <lineage>
        <taxon>Bacteria</taxon>
        <taxon>Bacillati</taxon>
        <taxon>Actinomycetota</taxon>
        <taxon>Actinomycetes</taxon>
        <taxon>Streptosporangiales</taxon>
        <taxon>Streptosporangiaceae</taxon>
        <taxon>Nonomuraea</taxon>
    </lineage>
</organism>
<keyword evidence="2" id="KW-1185">Reference proteome</keyword>
<accession>A0ABV5RX94</accession>
<sequence>MYALAVVDFAKPLGESEFSAFVQRHTAVPPEAAIYDGRIGGTPVSWRLDTPLPDAPQGDVPQLAPGELPRNGLAGFRRWVGDLRDHDAANLDKFGLGLKLLRKSAADGMAYAYVTQHARVRDLRALIDDPQVRAIRVADVAYDLTGMG</sequence>
<proteinExistence type="predicted"/>
<gene>
    <name evidence="1" type="ORF">ACFFSA_07765</name>
</gene>